<sequence>MSEMPRCCCETDRPKGLVSCGDALECRHRRPRSHARSQRRPTTGCRACEVAPVSAALVGAIMLWTMLVSTQSLLPGLPFCGVSAVSIGYLLPPSGAPDKAASLSFPLFPRRCLLIAAGKASIVTRREFFTSFRSFWGENSLLCCTSSTGSGSTAIGVEGTLTISYSGSVFELSAAKGLARRIAWGRSQRRLVLERRRLVV</sequence>
<evidence type="ECO:0000313" key="2">
    <source>
        <dbReference type="Proteomes" id="UP000193922"/>
    </source>
</evidence>
<dbReference type="EMBL" id="MCFD01000009">
    <property type="protein sequence ID" value="ORX68706.1"/>
    <property type="molecule type" value="Genomic_DNA"/>
</dbReference>
<dbReference type="Proteomes" id="UP000193922">
    <property type="component" value="Unassembled WGS sequence"/>
</dbReference>
<keyword evidence="2" id="KW-1185">Reference proteome</keyword>
<proteinExistence type="predicted"/>
<dbReference type="GeneID" id="63800567"/>
<dbReference type="AlphaFoldDB" id="A0A1Y1W643"/>
<comment type="caution">
    <text evidence="1">The sequence shown here is derived from an EMBL/GenBank/DDBJ whole genome shotgun (WGS) entry which is preliminary data.</text>
</comment>
<organism evidence="1 2">
    <name type="scientific">Linderina pennispora</name>
    <dbReference type="NCBI Taxonomy" id="61395"/>
    <lineage>
        <taxon>Eukaryota</taxon>
        <taxon>Fungi</taxon>
        <taxon>Fungi incertae sedis</taxon>
        <taxon>Zoopagomycota</taxon>
        <taxon>Kickxellomycotina</taxon>
        <taxon>Kickxellomycetes</taxon>
        <taxon>Kickxellales</taxon>
        <taxon>Kickxellaceae</taxon>
        <taxon>Linderina</taxon>
    </lineage>
</organism>
<gene>
    <name evidence="1" type="ORF">DL89DRAFT_182649</name>
</gene>
<name>A0A1Y1W643_9FUNG</name>
<dbReference type="RefSeq" id="XP_040742488.1">
    <property type="nucleotide sequence ID" value="XM_040883919.1"/>
</dbReference>
<accession>A0A1Y1W643</accession>
<reference evidence="1 2" key="1">
    <citation type="submission" date="2016-07" db="EMBL/GenBank/DDBJ databases">
        <title>Pervasive Adenine N6-methylation of Active Genes in Fungi.</title>
        <authorList>
            <consortium name="DOE Joint Genome Institute"/>
            <person name="Mondo S.J."/>
            <person name="Dannebaum R.O."/>
            <person name="Kuo R.C."/>
            <person name="Labutti K."/>
            <person name="Haridas S."/>
            <person name="Kuo A."/>
            <person name="Salamov A."/>
            <person name="Ahrendt S.R."/>
            <person name="Lipzen A."/>
            <person name="Sullivan W."/>
            <person name="Andreopoulos W.B."/>
            <person name="Clum A."/>
            <person name="Lindquist E."/>
            <person name="Daum C."/>
            <person name="Ramamoorthy G.K."/>
            <person name="Gryganskyi A."/>
            <person name="Culley D."/>
            <person name="Magnuson J.K."/>
            <person name="James T.Y."/>
            <person name="O'Malley M.A."/>
            <person name="Stajich J.E."/>
            <person name="Spatafora J.W."/>
            <person name="Visel A."/>
            <person name="Grigoriev I.V."/>
        </authorList>
    </citation>
    <scope>NUCLEOTIDE SEQUENCE [LARGE SCALE GENOMIC DNA]</scope>
    <source>
        <strain evidence="1 2">ATCC 12442</strain>
    </source>
</reference>
<protein>
    <submittedName>
        <fullName evidence="1">Uncharacterized protein</fullName>
    </submittedName>
</protein>
<evidence type="ECO:0000313" key="1">
    <source>
        <dbReference type="EMBL" id="ORX68706.1"/>
    </source>
</evidence>